<dbReference type="Pfam" id="PF00392">
    <property type="entry name" value="GntR"/>
    <property type="match status" value="1"/>
</dbReference>
<keyword evidence="2 5" id="KW-0238">DNA-binding</keyword>
<dbReference type="InterPro" id="IPR036388">
    <property type="entry name" value="WH-like_DNA-bd_sf"/>
</dbReference>
<dbReference type="SUPFAM" id="SSF46785">
    <property type="entry name" value="Winged helix' DNA-binding domain"/>
    <property type="match status" value="1"/>
</dbReference>
<dbReference type="RefSeq" id="WP_100344813.1">
    <property type="nucleotide sequence ID" value="NZ_PGFB01000003.1"/>
</dbReference>
<evidence type="ECO:0000313" key="6">
    <source>
        <dbReference type="Proteomes" id="UP000230161"/>
    </source>
</evidence>
<dbReference type="EMBL" id="PGFB01000003">
    <property type="protein sequence ID" value="PJJ62229.1"/>
    <property type="molecule type" value="Genomic_DNA"/>
</dbReference>
<sequence length="253" mass="28021">MNRVEYLLPAELFADLDRWGADPLYEQVAHRIERAIAEGHLPSGARLENEIAFGERVGLSRPTVRRAIQQLVDKGFVVRRRGIGTQVVQGTASRELQLTSLFEALAKGNKHPTTVMLAREMVPASETVAEGLGVDAATPVLRLKRVRLAEGVPVAVMENFLPGDLNDIDEHDLVEHGLYQVLRARGNAIRVARQGISARLASEEECRLLMVDAGSPVLTMQRTVFDDSGRAIDYGNHSYRPDMYTIEVTLVDK</sequence>
<protein>
    <submittedName>
        <fullName evidence="5">DNA-binding GntR family transcriptional regulator</fullName>
    </submittedName>
</protein>
<evidence type="ECO:0000256" key="2">
    <source>
        <dbReference type="ARBA" id="ARBA00023125"/>
    </source>
</evidence>
<evidence type="ECO:0000256" key="1">
    <source>
        <dbReference type="ARBA" id="ARBA00023015"/>
    </source>
</evidence>
<feature type="domain" description="HTH gntR-type" evidence="4">
    <location>
        <begin position="22"/>
        <end position="90"/>
    </location>
</feature>
<dbReference type="SUPFAM" id="SSF64288">
    <property type="entry name" value="Chorismate lyase-like"/>
    <property type="match status" value="1"/>
</dbReference>
<dbReference type="Proteomes" id="UP000230161">
    <property type="component" value="Unassembled WGS sequence"/>
</dbReference>
<evidence type="ECO:0000259" key="4">
    <source>
        <dbReference type="PROSITE" id="PS50949"/>
    </source>
</evidence>
<dbReference type="GO" id="GO:0003700">
    <property type="term" value="F:DNA-binding transcription factor activity"/>
    <property type="evidence" value="ECO:0007669"/>
    <property type="project" value="InterPro"/>
</dbReference>
<dbReference type="Gene3D" id="1.10.10.10">
    <property type="entry name" value="Winged helix-like DNA-binding domain superfamily/Winged helix DNA-binding domain"/>
    <property type="match status" value="1"/>
</dbReference>
<dbReference type="Pfam" id="PF07702">
    <property type="entry name" value="UTRA"/>
    <property type="match status" value="1"/>
</dbReference>
<dbReference type="InterPro" id="IPR028978">
    <property type="entry name" value="Chorismate_lyase_/UTRA_dom_sf"/>
</dbReference>
<dbReference type="GO" id="GO:0045892">
    <property type="term" value="P:negative regulation of DNA-templated transcription"/>
    <property type="evidence" value="ECO:0007669"/>
    <property type="project" value="TreeGrafter"/>
</dbReference>
<evidence type="ECO:0000256" key="3">
    <source>
        <dbReference type="ARBA" id="ARBA00023163"/>
    </source>
</evidence>
<comment type="caution">
    <text evidence="5">The sequence shown here is derived from an EMBL/GenBank/DDBJ whole genome shotgun (WGS) entry which is preliminary data.</text>
</comment>
<name>A0A2M9BWC6_9MICO</name>
<dbReference type="PROSITE" id="PS50949">
    <property type="entry name" value="HTH_GNTR"/>
    <property type="match status" value="1"/>
</dbReference>
<dbReference type="SMART" id="SM00345">
    <property type="entry name" value="HTH_GNTR"/>
    <property type="match status" value="1"/>
</dbReference>
<dbReference type="OrthoDB" id="3194402at2"/>
<dbReference type="InterPro" id="IPR000524">
    <property type="entry name" value="Tscrpt_reg_HTH_GntR"/>
</dbReference>
<keyword evidence="1" id="KW-0805">Transcription regulation</keyword>
<dbReference type="CDD" id="cd07377">
    <property type="entry name" value="WHTH_GntR"/>
    <property type="match status" value="1"/>
</dbReference>
<gene>
    <name evidence="5" type="ORF">CLV54_2026</name>
</gene>
<accession>A0A2M9BWC6</accession>
<keyword evidence="6" id="KW-1185">Reference proteome</keyword>
<keyword evidence="3" id="KW-0804">Transcription</keyword>
<dbReference type="InterPro" id="IPR011663">
    <property type="entry name" value="UTRA"/>
</dbReference>
<dbReference type="PANTHER" id="PTHR44846">
    <property type="entry name" value="MANNOSYL-D-GLYCERATE TRANSPORT/METABOLISM SYSTEM REPRESSOR MNGR-RELATED"/>
    <property type="match status" value="1"/>
</dbReference>
<dbReference type="AlphaFoldDB" id="A0A2M9BWC6"/>
<dbReference type="Gene3D" id="3.40.1410.10">
    <property type="entry name" value="Chorismate lyase-like"/>
    <property type="match status" value="1"/>
</dbReference>
<dbReference type="InterPro" id="IPR050679">
    <property type="entry name" value="Bact_HTH_transcr_reg"/>
</dbReference>
<dbReference type="InterPro" id="IPR036390">
    <property type="entry name" value="WH_DNA-bd_sf"/>
</dbReference>
<organism evidence="5 6">
    <name type="scientific">Compostimonas suwonensis</name>
    <dbReference type="NCBI Taxonomy" id="1048394"/>
    <lineage>
        <taxon>Bacteria</taxon>
        <taxon>Bacillati</taxon>
        <taxon>Actinomycetota</taxon>
        <taxon>Actinomycetes</taxon>
        <taxon>Micrococcales</taxon>
        <taxon>Microbacteriaceae</taxon>
        <taxon>Compostimonas</taxon>
    </lineage>
</organism>
<dbReference type="GO" id="GO:0003677">
    <property type="term" value="F:DNA binding"/>
    <property type="evidence" value="ECO:0007669"/>
    <property type="project" value="UniProtKB-KW"/>
</dbReference>
<dbReference type="SMART" id="SM00866">
    <property type="entry name" value="UTRA"/>
    <property type="match status" value="1"/>
</dbReference>
<dbReference type="PANTHER" id="PTHR44846:SF17">
    <property type="entry name" value="GNTR-FAMILY TRANSCRIPTIONAL REGULATOR"/>
    <property type="match status" value="1"/>
</dbReference>
<reference evidence="5 6" key="1">
    <citation type="submission" date="2017-11" db="EMBL/GenBank/DDBJ databases">
        <title>Genomic Encyclopedia of Archaeal and Bacterial Type Strains, Phase II (KMG-II): From Individual Species to Whole Genera.</title>
        <authorList>
            <person name="Goeker M."/>
        </authorList>
    </citation>
    <scope>NUCLEOTIDE SEQUENCE [LARGE SCALE GENOMIC DNA]</scope>
    <source>
        <strain evidence="5 6">DSM 25625</strain>
    </source>
</reference>
<evidence type="ECO:0000313" key="5">
    <source>
        <dbReference type="EMBL" id="PJJ62229.1"/>
    </source>
</evidence>
<proteinExistence type="predicted"/>